<gene>
    <name evidence="14" type="ORF">Tsubulata_021409</name>
</gene>
<dbReference type="SUPFAM" id="SSF51126">
    <property type="entry name" value="Pectin lyase-like"/>
    <property type="match status" value="1"/>
</dbReference>
<dbReference type="InterPro" id="IPR011050">
    <property type="entry name" value="Pectin_lyase_fold/virulence"/>
</dbReference>
<evidence type="ECO:0000313" key="15">
    <source>
        <dbReference type="Proteomes" id="UP001141552"/>
    </source>
</evidence>
<evidence type="ECO:0000256" key="3">
    <source>
        <dbReference type="ARBA" id="ARBA00012736"/>
    </source>
</evidence>
<dbReference type="GO" id="GO:0004650">
    <property type="term" value="F:polygalacturonase activity"/>
    <property type="evidence" value="ECO:0007669"/>
    <property type="project" value="UniProtKB-EC"/>
</dbReference>
<evidence type="ECO:0000256" key="6">
    <source>
        <dbReference type="ARBA" id="ARBA00022729"/>
    </source>
</evidence>
<comment type="caution">
    <text evidence="14">The sequence shown here is derived from an EMBL/GenBank/DDBJ whole genome shotgun (WGS) entry which is preliminary data.</text>
</comment>
<reference evidence="14" key="1">
    <citation type="submission" date="2022-02" db="EMBL/GenBank/DDBJ databases">
        <authorList>
            <person name="Henning P.M."/>
            <person name="McCubbin A.G."/>
            <person name="Shore J.S."/>
        </authorList>
    </citation>
    <scope>NUCLEOTIDE SEQUENCE</scope>
    <source>
        <strain evidence="14">F60SS</strain>
        <tissue evidence="14">Leaves</tissue>
    </source>
</reference>
<evidence type="ECO:0000256" key="8">
    <source>
        <dbReference type="ARBA" id="ARBA00023295"/>
    </source>
</evidence>
<dbReference type="GO" id="GO:0009830">
    <property type="term" value="P:cell wall modification involved in abscission"/>
    <property type="evidence" value="ECO:0007669"/>
    <property type="project" value="UniProtKB-ARBA"/>
</dbReference>
<keyword evidence="15" id="KW-1185">Reference proteome</keyword>
<dbReference type="InterPro" id="IPR000743">
    <property type="entry name" value="Glyco_hydro_28"/>
</dbReference>
<organism evidence="14 15">
    <name type="scientific">Turnera subulata</name>
    <dbReference type="NCBI Taxonomy" id="218843"/>
    <lineage>
        <taxon>Eukaryota</taxon>
        <taxon>Viridiplantae</taxon>
        <taxon>Streptophyta</taxon>
        <taxon>Embryophyta</taxon>
        <taxon>Tracheophyta</taxon>
        <taxon>Spermatophyta</taxon>
        <taxon>Magnoliopsida</taxon>
        <taxon>eudicotyledons</taxon>
        <taxon>Gunneridae</taxon>
        <taxon>Pentapetalae</taxon>
        <taxon>rosids</taxon>
        <taxon>fabids</taxon>
        <taxon>Malpighiales</taxon>
        <taxon>Passifloraceae</taxon>
        <taxon>Turnera</taxon>
    </lineage>
</organism>
<keyword evidence="4" id="KW-0134">Cell wall</keyword>
<keyword evidence="6 13" id="KW-0732">Signal</keyword>
<feature type="active site" evidence="11">
    <location>
        <position position="310"/>
    </location>
</feature>
<evidence type="ECO:0000256" key="9">
    <source>
        <dbReference type="ARBA" id="ARBA00023316"/>
    </source>
</evidence>
<reference evidence="14" key="2">
    <citation type="journal article" date="2023" name="Plants (Basel)">
        <title>Annotation of the Turnera subulata (Passifloraceae) Draft Genome Reveals the S-Locus Evolved after the Divergence of Turneroideae from Passifloroideae in a Stepwise Manner.</title>
        <authorList>
            <person name="Henning P.M."/>
            <person name="Roalson E.H."/>
            <person name="Mir W."/>
            <person name="McCubbin A.G."/>
            <person name="Shore J.S."/>
        </authorList>
    </citation>
    <scope>NUCLEOTIDE SEQUENCE</scope>
    <source>
        <strain evidence="14">F60SS</strain>
    </source>
</reference>
<evidence type="ECO:0000313" key="14">
    <source>
        <dbReference type="EMBL" id="KAJ4844234.1"/>
    </source>
</evidence>
<proteinExistence type="inferred from homology"/>
<evidence type="ECO:0000256" key="12">
    <source>
        <dbReference type="RuleBase" id="RU361169"/>
    </source>
</evidence>
<dbReference type="GO" id="GO:0009901">
    <property type="term" value="P:anther dehiscence"/>
    <property type="evidence" value="ECO:0007669"/>
    <property type="project" value="UniProtKB-ARBA"/>
</dbReference>
<evidence type="ECO:0000256" key="1">
    <source>
        <dbReference type="ARBA" id="ARBA00004191"/>
    </source>
</evidence>
<keyword evidence="7 12" id="KW-0378">Hydrolase</keyword>
<dbReference type="InterPro" id="IPR012334">
    <property type="entry name" value="Pectin_lyas_fold"/>
</dbReference>
<dbReference type="GO" id="GO:0010047">
    <property type="term" value="P:fruit dehiscence"/>
    <property type="evidence" value="ECO:0007669"/>
    <property type="project" value="UniProtKB-ARBA"/>
</dbReference>
<dbReference type="AlphaFoldDB" id="A0A9Q0G610"/>
<dbReference type="EC" id="3.2.1.15" evidence="3"/>
<accession>A0A9Q0G610</accession>
<comment type="subcellular location">
    <subcellularLocation>
        <location evidence="1">Secreted</location>
        <location evidence="1">Cell wall</location>
    </subcellularLocation>
</comment>
<evidence type="ECO:0000256" key="2">
    <source>
        <dbReference type="ARBA" id="ARBA00008834"/>
    </source>
</evidence>
<dbReference type="EMBL" id="JAKUCV010002009">
    <property type="protein sequence ID" value="KAJ4844234.1"/>
    <property type="molecule type" value="Genomic_DNA"/>
</dbReference>
<dbReference type="PANTHER" id="PTHR31375">
    <property type="match status" value="1"/>
</dbReference>
<keyword evidence="8 12" id="KW-0326">Glycosidase</keyword>
<evidence type="ECO:0000256" key="10">
    <source>
        <dbReference type="ARBA" id="ARBA00034074"/>
    </source>
</evidence>
<comment type="similarity">
    <text evidence="2 12">Belongs to the glycosyl hydrolase 28 family.</text>
</comment>
<evidence type="ECO:0000256" key="13">
    <source>
        <dbReference type="SAM" id="SignalP"/>
    </source>
</evidence>
<dbReference type="Pfam" id="PF00295">
    <property type="entry name" value="Glyco_hydro_28"/>
    <property type="match status" value="1"/>
</dbReference>
<keyword evidence="5" id="KW-0964">Secreted</keyword>
<keyword evidence="9" id="KW-0961">Cell wall biogenesis/degradation</keyword>
<dbReference type="Proteomes" id="UP001141552">
    <property type="component" value="Unassembled WGS sequence"/>
</dbReference>
<dbReference type="OrthoDB" id="187139at2759"/>
<evidence type="ECO:0000256" key="7">
    <source>
        <dbReference type="ARBA" id="ARBA00022801"/>
    </source>
</evidence>
<dbReference type="Gene3D" id="2.160.20.10">
    <property type="entry name" value="Single-stranded right-handed beta-helix, Pectin lyase-like"/>
    <property type="match status" value="1"/>
</dbReference>
<evidence type="ECO:0000256" key="11">
    <source>
        <dbReference type="PROSITE-ProRule" id="PRU10052"/>
    </source>
</evidence>
<name>A0A9Q0G610_9ROSI</name>
<dbReference type="FunFam" id="2.160.20.10:FF:000028">
    <property type="entry name" value="Polygalacturonase QRT2"/>
    <property type="match status" value="1"/>
</dbReference>
<evidence type="ECO:0000256" key="4">
    <source>
        <dbReference type="ARBA" id="ARBA00022512"/>
    </source>
</evidence>
<feature type="chain" id="PRO_5040317795" description="endo-polygalacturonase" evidence="13">
    <location>
        <begin position="26"/>
        <end position="461"/>
    </location>
</feature>
<feature type="signal peptide" evidence="13">
    <location>
        <begin position="1"/>
        <end position="25"/>
    </location>
</feature>
<dbReference type="PROSITE" id="PS00502">
    <property type="entry name" value="POLYGALACTURONASE"/>
    <property type="match status" value="1"/>
</dbReference>
<dbReference type="GO" id="GO:0005975">
    <property type="term" value="P:carbohydrate metabolic process"/>
    <property type="evidence" value="ECO:0007669"/>
    <property type="project" value="InterPro"/>
</dbReference>
<sequence length="461" mass="50939">MEPIYATSHLLSVVFVLTSFLSCFGARQENPIVKQLHHTHLYDPGAYQSHLSTSYRSDIVHNPRFPSFLDYKTRAPITRTSKASAPANSHKLVTVDDFGAKADGTDDSEAFKKAWNATCSSRERAVLVVPKNKTYHLKPVNFSGPCKSHLKVLIYGTIKASVKISDYENDRRHWLVVEKVKNLEVRGGGIINGNGRIWWVNSCKTNKTLPCKRAPTALTFLECKNLVVANLRFLNAQKMHLTFQGCVNVRALDLFVKAPRNSPNTDGIHVTGTKKIKISKCIIRTGDDCISIVSGSTRIEATDIICGPGHGISIGSLGANNSEAKVSHVEVNRATLSGTTNGLRIKTWQGGSGYAKKIRFQNVVMHNVTNPIIIDQYYCDQVDPCPEQPSAVKISQVMYRNIKGTSESEVAVKFNCSKRNPCRQILLQDIDLRREEINGSAKASCENVKLANMGHVSPMCA</sequence>
<evidence type="ECO:0000256" key="5">
    <source>
        <dbReference type="ARBA" id="ARBA00022525"/>
    </source>
</evidence>
<comment type="catalytic activity">
    <reaction evidence="10">
        <text>(1,4-alpha-D-galacturonosyl)n+m + H2O = (1,4-alpha-D-galacturonosyl)n + (1,4-alpha-D-galacturonosyl)m.</text>
        <dbReference type="EC" id="3.2.1.15"/>
    </reaction>
</comment>
<protein>
    <recommendedName>
        <fullName evidence="3">endo-polygalacturonase</fullName>
        <ecNumber evidence="3">3.2.1.15</ecNumber>
    </recommendedName>
</protein>